<gene>
    <name evidence="1" type="ORF">NP493_246g02039</name>
</gene>
<accession>A0AAD9UD80</accession>
<proteinExistence type="predicted"/>
<dbReference type="EMBL" id="JAODUO010000245">
    <property type="protein sequence ID" value="KAK2185103.1"/>
    <property type="molecule type" value="Genomic_DNA"/>
</dbReference>
<organism evidence="1 2">
    <name type="scientific">Ridgeia piscesae</name>
    <name type="common">Tubeworm</name>
    <dbReference type="NCBI Taxonomy" id="27915"/>
    <lineage>
        <taxon>Eukaryota</taxon>
        <taxon>Metazoa</taxon>
        <taxon>Spiralia</taxon>
        <taxon>Lophotrochozoa</taxon>
        <taxon>Annelida</taxon>
        <taxon>Polychaeta</taxon>
        <taxon>Sedentaria</taxon>
        <taxon>Canalipalpata</taxon>
        <taxon>Sabellida</taxon>
        <taxon>Siboglinidae</taxon>
        <taxon>Ridgeia</taxon>
    </lineage>
</organism>
<comment type="caution">
    <text evidence="1">The sequence shown here is derived from an EMBL/GenBank/DDBJ whole genome shotgun (WGS) entry which is preliminary data.</text>
</comment>
<sequence>MKHVAKALNILQSEKSIPRVPPADPGDGVQSEDVVSILDDDDFSDYRLLSHQRCACHLLNLVCTTDAQHAEDTSAYKTLSSSTFGKCQAIWNKAKTTVRTFTEALCTDSKESTITETTAPPDDEAPAVTAAPSDIVVLNEQMAAMQQQFQSISDVVIGMATTAVAPPTSCDVTRQLRRHAADAGSAATAVLDCVDNVRR</sequence>
<dbReference type="Proteomes" id="UP001209878">
    <property type="component" value="Unassembled WGS sequence"/>
</dbReference>
<evidence type="ECO:0000313" key="2">
    <source>
        <dbReference type="Proteomes" id="UP001209878"/>
    </source>
</evidence>
<dbReference type="AlphaFoldDB" id="A0AAD9UD80"/>
<reference evidence="1" key="1">
    <citation type="journal article" date="2023" name="Mol. Biol. Evol.">
        <title>Third-Generation Sequencing Reveals the Adaptive Role of the Epigenome in Three Deep-Sea Polychaetes.</title>
        <authorList>
            <person name="Perez M."/>
            <person name="Aroh O."/>
            <person name="Sun Y."/>
            <person name="Lan Y."/>
            <person name="Juniper S.K."/>
            <person name="Young C.R."/>
            <person name="Angers B."/>
            <person name="Qian P.Y."/>
        </authorList>
    </citation>
    <scope>NUCLEOTIDE SEQUENCE</scope>
    <source>
        <strain evidence="1">R07B-5</strain>
    </source>
</reference>
<name>A0AAD9UD80_RIDPI</name>
<keyword evidence="2" id="KW-1185">Reference proteome</keyword>
<evidence type="ECO:0000313" key="1">
    <source>
        <dbReference type="EMBL" id="KAK2185103.1"/>
    </source>
</evidence>
<protein>
    <submittedName>
        <fullName evidence="1">Uncharacterized protein</fullName>
    </submittedName>
</protein>